<dbReference type="GO" id="GO:0035999">
    <property type="term" value="P:tetrahydrofolate interconversion"/>
    <property type="evidence" value="ECO:0007669"/>
    <property type="project" value="TreeGrafter"/>
</dbReference>
<dbReference type="SUPFAM" id="SSF53223">
    <property type="entry name" value="Aminoacid dehydrogenase-like, N-terminal domain"/>
    <property type="match status" value="1"/>
</dbReference>
<sequence length="123" mass="13551">MSILDGRKVAGEIQKSLSERVKKYVEDKRRPPGLCIISAGENHSSRVYIPGVALEKIGHVKSEWIKERSVVVDVGINYDVNGKLCGDVEFDTAKERSSYITSVPGGGRTDDGDQFNEKRDGIV</sequence>
<evidence type="ECO:0000259" key="3">
    <source>
        <dbReference type="Pfam" id="PF02882"/>
    </source>
</evidence>
<evidence type="ECO:0000256" key="2">
    <source>
        <dbReference type="SAM" id="MobiDB-lite"/>
    </source>
</evidence>
<proteinExistence type="predicted"/>
<dbReference type="InterPro" id="IPR020631">
    <property type="entry name" value="THF_DH/CycHdrlase_NAD-bd_dom"/>
</dbReference>
<organism evidence="4">
    <name type="scientific">Marseillevirus LCMAC101</name>
    <dbReference type="NCBI Taxonomy" id="2506602"/>
    <lineage>
        <taxon>Viruses</taxon>
        <taxon>Varidnaviria</taxon>
        <taxon>Bamfordvirae</taxon>
        <taxon>Nucleocytoviricota</taxon>
        <taxon>Megaviricetes</taxon>
        <taxon>Pimascovirales</taxon>
        <taxon>Pimascovirales incertae sedis</taxon>
        <taxon>Marseilleviridae</taxon>
    </lineage>
</organism>
<accession>A0A481YTG7</accession>
<dbReference type="InterPro" id="IPR000672">
    <property type="entry name" value="THF_DH/CycHdrlase"/>
</dbReference>
<evidence type="ECO:0000256" key="1">
    <source>
        <dbReference type="ARBA" id="ARBA00012776"/>
    </source>
</evidence>
<dbReference type="Pfam" id="PF02882">
    <property type="entry name" value="THF_DHG_CYH_C"/>
    <property type="match status" value="1"/>
</dbReference>
<name>A0A481YTG7_9VIRU</name>
<dbReference type="PANTHER" id="PTHR48099:SF5">
    <property type="entry name" value="C-1-TETRAHYDROFOLATE SYNTHASE, CYTOPLASMIC"/>
    <property type="match status" value="1"/>
</dbReference>
<dbReference type="SUPFAM" id="SSF51735">
    <property type="entry name" value="NAD(P)-binding Rossmann-fold domains"/>
    <property type="match status" value="1"/>
</dbReference>
<dbReference type="EC" id="3.5.4.9" evidence="1"/>
<dbReference type="Gene3D" id="3.40.50.10860">
    <property type="entry name" value="Leucine Dehydrogenase, chain A, domain 1"/>
    <property type="match status" value="1"/>
</dbReference>
<evidence type="ECO:0000313" key="4">
    <source>
        <dbReference type="EMBL" id="QBK86055.1"/>
    </source>
</evidence>
<keyword evidence="4" id="KW-0378">Hydrolase</keyword>
<dbReference type="GO" id="GO:0004477">
    <property type="term" value="F:methenyltetrahydrofolate cyclohydrolase activity"/>
    <property type="evidence" value="ECO:0007669"/>
    <property type="project" value="UniProtKB-EC"/>
</dbReference>
<dbReference type="PRINTS" id="PR00085">
    <property type="entry name" value="THFDHDRGNASE"/>
</dbReference>
<protein>
    <recommendedName>
        <fullName evidence="1">methenyltetrahydrofolate cyclohydrolase</fullName>
        <ecNumber evidence="1">3.5.4.9</ecNumber>
    </recommendedName>
</protein>
<feature type="domain" description="Tetrahydrofolate dehydrogenase/cyclohydrolase NAD(P)-binding" evidence="3">
    <location>
        <begin position="52"/>
        <end position="106"/>
    </location>
</feature>
<reference evidence="4" key="1">
    <citation type="journal article" date="2019" name="MBio">
        <title>Virus Genomes from Deep Sea Sediments Expand the Ocean Megavirome and Support Independent Origins of Viral Gigantism.</title>
        <authorList>
            <person name="Backstrom D."/>
            <person name="Yutin N."/>
            <person name="Jorgensen S.L."/>
            <person name="Dharamshi J."/>
            <person name="Homa F."/>
            <person name="Zaremba-Niedwiedzka K."/>
            <person name="Spang A."/>
            <person name="Wolf Y.I."/>
            <person name="Koonin E.V."/>
            <person name="Ettema T.J."/>
        </authorList>
    </citation>
    <scope>NUCLEOTIDE SEQUENCE</scope>
</reference>
<feature type="region of interest" description="Disordered" evidence="2">
    <location>
        <begin position="99"/>
        <end position="123"/>
    </location>
</feature>
<dbReference type="Gene3D" id="3.40.50.720">
    <property type="entry name" value="NAD(P)-binding Rossmann-like Domain"/>
    <property type="match status" value="1"/>
</dbReference>
<dbReference type="InterPro" id="IPR036291">
    <property type="entry name" value="NAD(P)-bd_dom_sf"/>
</dbReference>
<gene>
    <name evidence="4" type="ORF">LCMAC101_06500</name>
</gene>
<dbReference type="InterPro" id="IPR046346">
    <property type="entry name" value="Aminoacid_DH-like_N_sf"/>
</dbReference>
<dbReference type="PANTHER" id="PTHR48099">
    <property type="entry name" value="C-1-TETRAHYDROFOLATE SYNTHASE, CYTOPLASMIC-RELATED"/>
    <property type="match status" value="1"/>
</dbReference>
<dbReference type="EMBL" id="MK500329">
    <property type="protein sequence ID" value="QBK86055.1"/>
    <property type="molecule type" value="Genomic_DNA"/>
</dbReference>
<dbReference type="GO" id="GO:0004488">
    <property type="term" value="F:methylenetetrahydrofolate dehydrogenase (NADP+) activity"/>
    <property type="evidence" value="ECO:0007669"/>
    <property type="project" value="InterPro"/>
</dbReference>
<feature type="compositionally biased region" description="Basic and acidic residues" evidence="2">
    <location>
        <begin position="108"/>
        <end position="123"/>
    </location>
</feature>